<feature type="region of interest" description="Disordered" evidence="3">
    <location>
        <begin position="155"/>
        <end position="176"/>
    </location>
</feature>
<reference evidence="6" key="1">
    <citation type="submission" date="2015-11" db="EMBL/GenBank/DDBJ databases">
        <authorList>
            <person name="Varghese N."/>
        </authorList>
    </citation>
    <scope>NUCLEOTIDE SEQUENCE [LARGE SCALE GENOMIC DNA]</scope>
    <source>
        <strain evidence="6">DSM 45899</strain>
    </source>
</reference>
<keyword evidence="1" id="KW-0805">Transcription regulation</keyword>
<evidence type="ECO:0000256" key="1">
    <source>
        <dbReference type="ARBA" id="ARBA00023015"/>
    </source>
</evidence>
<evidence type="ECO:0000256" key="3">
    <source>
        <dbReference type="SAM" id="MobiDB-lite"/>
    </source>
</evidence>
<organism evidence="5 6">
    <name type="scientific">Parafrankia irregularis</name>
    <dbReference type="NCBI Taxonomy" id="795642"/>
    <lineage>
        <taxon>Bacteria</taxon>
        <taxon>Bacillati</taxon>
        <taxon>Actinomycetota</taxon>
        <taxon>Actinomycetes</taxon>
        <taxon>Frankiales</taxon>
        <taxon>Frankiaceae</taxon>
        <taxon>Parafrankia</taxon>
    </lineage>
</organism>
<dbReference type="PANTHER" id="PTHR34580:SF1">
    <property type="entry name" value="PROTEIN PAFC"/>
    <property type="match status" value="1"/>
</dbReference>
<keyword evidence="2" id="KW-0804">Transcription</keyword>
<evidence type="ECO:0000313" key="5">
    <source>
        <dbReference type="EMBL" id="CUU55948.1"/>
    </source>
</evidence>
<evidence type="ECO:0000256" key="2">
    <source>
        <dbReference type="ARBA" id="ARBA00023163"/>
    </source>
</evidence>
<keyword evidence="6" id="KW-1185">Reference proteome</keyword>
<dbReference type="InterPro" id="IPR051534">
    <property type="entry name" value="CBASS_pafABC_assoc_protein"/>
</dbReference>
<dbReference type="GO" id="GO:0003700">
    <property type="term" value="F:DNA-binding transcription factor activity"/>
    <property type="evidence" value="ECO:0007669"/>
    <property type="project" value="InterPro"/>
</dbReference>
<dbReference type="InterPro" id="IPR057727">
    <property type="entry name" value="WCX_dom"/>
</dbReference>
<dbReference type="Pfam" id="PF08279">
    <property type="entry name" value="HTH_11"/>
    <property type="match status" value="1"/>
</dbReference>
<dbReference type="PANTHER" id="PTHR34580">
    <property type="match status" value="1"/>
</dbReference>
<dbReference type="InterPro" id="IPR036390">
    <property type="entry name" value="WH_DNA-bd_sf"/>
</dbReference>
<dbReference type="PROSITE" id="PS52050">
    <property type="entry name" value="WYL"/>
    <property type="match status" value="1"/>
</dbReference>
<dbReference type="SUPFAM" id="SSF46785">
    <property type="entry name" value="Winged helix' DNA-binding domain"/>
    <property type="match status" value="1"/>
</dbReference>
<gene>
    <name evidence="5" type="ORF">Ga0074812_106203</name>
</gene>
<dbReference type="AlphaFoldDB" id="A0A0S4QM79"/>
<accession>A0A0S4QM79</accession>
<dbReference type="InterPro" id="IPR036388">
    <property type="entry name" value="WH-like_DNA-bd_sf"/>
</dbReference>
<dbReference type="Gene3D" id="1.10.10.10">
    <property type="entry name" value="Winged helix-like DNA-binding domain superfamily/Winged helix DNA-binding domain"/>
    <property type="match status" value="1"/>
</dbReference>
<feature type="domain" description="HTH deoR-type" evidence="4">
    <location>
        <begin position="1"/>
        <end position="62"/>
    </location>
</feature>
<evidence type="ECO:0000313" key="6">
    <source>
        <dbReference type="Proteomes" id="UP000198802"/>
    </source>
</evidence>
<dbReference type="InterPro" id="IPR026881">
    <property type="entry name" value="WYL_dom"/>
</dbReference>
<dbReference type="PROSITE" id="PS51000">
    <property type="entry name" value="HTH_DEOR_2"/>
    <property type="match status" value="1"/>
</dbReference>
<name>A0A0S4QM79_9ACTN</name>
<dbReference type="EMBL" id="FAOZ01000006">
    <property type="protein sequence ID" value="CUU55948.1"/>
    <property type="molecule type" value="Genomic_DNA"/>
</dbReference>
<keyword evidence="5" id="KW-0238">DNA-binding</keyword>
<dbReference type="Pfam" id="PF25583">
    <property type="entry name" value="WCX"/>
    <property type="match status" value="1"/>
</dbReference>
<evidence type="ECO:0000259" key="4">
    <source>
        <dbReference type="PROSITE" id="PS51000"/>
    </source>
</evidence>
<protein>
    <submittedName>
        <fullName evidence="5">Predicted DNA-binding transcriptional regulator YafY, contains an HTH and WYL domains</fullName>
    </submittedName>
</protein>
<proteinExistence type="predicted"/>
<dbReference type="Proteomes" id="UP000198802">
    <property type="component" value="Unassembled WGS sequence"/>
</dbReference>
<dbReference type="InterPro" id="IPR001034">
    <property type="entry name" value="DeoR_HTH"/>
</dbReference>
<sequence>MALLLHLQAHGGATAADLAARFEVSVRTVRRDVAALAQAGVPVWSEPGPRGGIRLVEGWRTRLDGLTGDEASALLLAGAGGDALAGLGLDAVAAAARGKVLATLPPQLRVRAGQVGERFHLDAPGWFTDAEPVPCLAAVAAAVWAGHRLDIRYGRPHRQDGADGADGTARPGRADRPVQRRIEPLGLVLKAGVWYLAAGQDGDSQDGDIRSYRVDRIVAAEPVPGPRASFTRPADFQLDRWWAASKEDFVRSLHSWPARLALTALGERILAGVLDPLVARRALATAGAPDADGWRELDVWFEGPEVAESQLWALGPHVRVVAPPSLRAALAGSARRIAAINA</sequence>
<dbReference type="Pfam" id="PF13280">
    <property type="entry name" value="WYL"/>
    <property type="match status" value="1"/>
</dbReference>
<dbReference type="InterPro" id="IPR013196">
    <property type="entry name" value="HTH_11"/>
</dbReference>
<dbReference type="GO" id="GO:0003677">
    <property type="term" value="F:DNA binding"/>
    <property type="evidence" value="ECO:0007669"/>
    <property type="project" value="UniProtKB-KW"/>
</dbReference>